<dbReference type="GO" id="GO:0016020">
    <property type="term" value="C:membrane"/>
    <property type="evidence" value="ECO:0007669"/>
    <property type="project" value="UniProtKB-SubCell"/>
</dbReference>
<evidence type="ECO:0000256" key="2">
    <source>
        <dbReference type="ARBA" id="ARBA00022692"/>
    </source>
</evidence>
<evidence type="ECO:0000313" key="7">
    <source>
        <dbReference type="EMBL" id="GAH52804.1"/>
    </source>
</evidence>
<evidence type="ECO:0000256" key="5">
    <source>
        <dbReference type="SAM" id="Phobius"/>
    </source>
</evidence>
<comment type="caution">
    <text evidence="7">The sequence shown here is derived from an EMBL/GenBank/DDBJ whole genome shotgun (WGS) entry which is preliminary data.</text>
</comment>
<sequence length="90" mass="9593">MPFGRRALLAAVAMVFISFGGLTKVASVAEEVRNPAKNLPYGMILAFCTVLLLYGLTTFVTVGLLDEHEFAYSLTPISTGGYKIFGTVGS</sequence>
<keyword evidence="2 5" id="KW-0812">Transmembrane</keyword>
<reference evidence="7" key="1">
    <citation type="journal article" date="2014" name="Front. Microbiol.">
        <title>High frequency of phylogenetically diverse reductive dehalogenase-homologous genes in deep subseafloor sedimentary metagenomes.</title>
        <authorList>
            <person name="Kawai M."/>
            <person name="Futagami T."/>
            <person name="Toyoda A."/>
            <person name="Takaki Y."/>
            <person name="Nishi S."/>
            <person name="Hori S."/>
            <person name="Arai W."/>
            <person name="Tsubouchi T."/>
            <person name="Morono Y."/>
            <person name="Uchiyama I."/>
            <person name="Ito T."/>
            <person name="Fujiyama A."/>
            <person name="Inagaki F."/>
            <person name="Takami H."/>
        </authorList>
    </citation>
    <scope>NUCLEOTIDE SEQUENCE</scope>
    <source>
        <strain evidence="7">Expedition CK06-06</strain>
    </source>
</reference>
<feature type="non-terminal residue" evidence="7">
    <location>
        <position position="90"/>
    </location>
</feature>
<dbReference type="AlphaFoldDB" id="X1HG45"/>
<dbReference type="GO" id="GO:0055085">
    <property type="term" value="P:transmembrane transport"/>
    <property type="evidence" value="ECO:0007669"/>
    <property type="project" value="InterPro"/>
</dbReference>
<dbReference type="InterPro" id="IPR004841">
    <property type="entry name" value="AA-permease/SLC12A_dom"/>
</dbReference>
<proteinExistence type="predicted"/>
<evidence type="ECO:0000259" key="6">
    <source>
        <dbReference type="Pfam" id="PF00324"/>
    </source>
</evidence>
<dbReference type="InterPro" id="IPR050367">
    <property type="entry name" value="APC_superfamily"/>
</dbReference>
<keyword evidence="4 5" id="KW-0472">Membrane</keyword>
<dbReference type="Gene3D" id="1.20.1740.10">
    <property type="entry name" value="Amino acid/polyamine transporter I"/>
    <property type="match status" value="1"/>
</dbReference>
<dbReference type="PANTHER" id="PTHR42770">
    <property type="entry name" value="AMINO ACID TRANSPORTER-RELATED"/>
    <property type="match status" value="1"/>
</dbReference>
<organism evidence="7">
    <name type="scientific">marine sediment metagenome</name>
    <dbReference type="NCBI Taxonomy" id="412755"/>
    <lineage>
        <taxon>unclassified sequences</taxon>
        <taxon>metagenomes</taxon>
        <taxon>ecological metagenomes</taxon>
    </lineage>
</organism>
<feature type="domain" description="Amino acid permease/ SLC12A" evidence="6">
    <location>
        <begin position="8"/>
        <end position="66"/>
    </location>
</feature>
<comment type="subcellular location">
    <subcellularLocation>
        <location evidence="1">Membrane</location>
        <topology evidence="1">Multi-pass membrane protein</topology>
    </subcellularLocation>
</comment>
<dbReference type="EMBL" id="BARU01023409">
    <property type="protein sequence ID" value="GAH52804.1"/>
    <property type="molecule type" value="Genomic_DNA"/>
</dbReference>
<protein>
    <recommendedName>
        <fullName evidence="6">Amino acid permease/ SLC12A domain-containing protein</fullName>
    </recommendedName>
</protein>
<evidence type="ECO:0000256" key="3">
    <source>
        <dbReference type="ARBA" id="ARBA00022989"/>
    </source>
</evidence>
<evidence type="ECO:0000256" key="4">
    <source>
        <dbReference type="ARBA" id="ARBA00023136"/>
    </source>
</evidence>
<evidence type="ECO:0000256" key="1">
    <source>
        <dbReference type="ARBA" id="ARBA00004141"/>
    </source>
</evidence>
<dbReference type="PANTHER" id="PTHR42770:SF7">
    <property type="entry name" value="MEMBRANE PROTEIN"/>
    <property type="match status" value="1"/>
</dbReference>
<gene>
    <name evidence="7" type="ORF">S03H2_37999</name>
</gene>
<feature type="transmembrane region" description="Helical" evidence="5">
    <location>
        <begin position="39"/>
        <end position="65"/>
    </location>
</feature>
<keyword evidence="3 5" id="KW-1133">Transmembrane helix</keyword>
<name>X1HG45_9ZZZZ</name>
<accession>X1HG45</accession>
<dbReference type="Pfam" id="PF00324">
    <property type="entry name" value="AA_permease"/>
    <property type="match status" value="1"/>
</dbReference>